<evidence type="ECO:0000256" key="1">
    <source>
        <dbReference type="SAM" id="MobiDB-lite"/>
    </source>
</evidence>
<feature type="region of interest" description="Disordered" evidence="1">
    <location>
        <begin position="12"/>
        <end position="33"/>
    </location>
</feature>
<dbReference type="EMBL" id="LXQA010259783">
    <property type="protein sequence ID" value="MCI38790.1"/>
    <property type="molecule type" value="Genomic_DNA"/>
</dbReference>
<accession>A0A392RSL8</accession>
<evidence type="ECO:0000313" key="3">
    <source>
        <dbReference type="Proteomes" id="UP000265520"/>
    </source>
</evidence>
<sequence>FVAKIAEDLEAELEEEELPAQGVESEGKTQHQQADIMNKEVGSEFVNEQIQCFDSQDRASQVDPVKTYRGRARPETRSTWFYR</sequence>
<dbReference type="AlphaFoldDB" id="A0A392RSL8"/>
<dbReference type="Proteomes" id="UP000265520">
    <property type="component" value="Unassembled WGS sequence"/>
</dbReference>
<keyword evidence="3" id="KW-1185">Reference proteome</keyword>
<proteinExistence type="predicted"/>
<reference evidence="2 3" key="1">
    <citation type="journal article" date="2018" name="Front. Plant Sci.">
        <title>Red Clover (Trifolium pratense) and Zigzag Clover (T. medium) - A Picture of Genomic Similarities and Differences.</title>
        <authorList>
            <person name="Dluhosova J."/>
            <person name="Istvanek J."/>
            <person name="Nedelnik J."/>
            <person name="Repkova J."/>
        </authorList>
    </citation>
    <scope>NUCLEOTIDE SEQUENCE [LARGE SCALE GENOMIC DNA]</scope>
    <source>
        <strain evidence="3">cv. 10/8</strain>
        <tissue evidence="2">Leaf</tissue>
    </source>
</reference>
<feature type="non-terminal residue" evidence="2">
    <location>
        <position position="1"/>
    </location>
</feature>
<comment type="caution">
    <text evidence="2">The sequence shown here is derived from an EMBL/GenBank/DDBJ whole genome shotgun (WGS) entry which is preliminary data.</text>
</comment>
<protein>
    <submittedName>
        <fullName evidence="2">Uncharacterized protein</fullName>
    </submittedName>
</protein>
<organism evidence="2 3">
    <name type="scientific">Trifolium medium</name>
    <dbReference type="NCBI Taxonomy" id="97028"/>
    <lineage>
        <taxon>Eukaryota</taxon>
        <taxon>Viridiplantae</taxon>
        <taxon>Streptophyta</taxon>
        <taxon>Embryophyta</taxon>
        <taxon>Tracheophyta</taxon>
        <taxon>Spermatophyta</taxon>
        <taxon>Magnoliopsida</taxon>
        <taxon>eudicotyledons</taxon>
        <taxon>Gunneridae</taxon>
        <taxon>Pentapetalae</taxon>
        <taxon>rosids</taxon>
        <taxon>fabids</taxon>
        <taxon>Fabales</taxon>
        <taxon>Fabaceae</taxon>
        <taxon>Papilionoideae</taxon>
        <taxon>50 kb inversion clade</taxon>
        <taxon>NPAAA clade</taxon>
        <taxon>Hologalegina</taxon>
        <taxon>IRL clade</taxon>
        <taxon>Trifolieae</taxon>
        <taxon>Trifolium</taxon>
    </lineage>
</organism>
<name>A0A392RSL8_9FABA</name>
<evidence type="ECO:0000313" key="2">
    <source>
        <dbReference type="EMBL" id="MCI38790.1"/>
    </source>
</evidence>